<feature type="compositionally biased region" description="Low complexity" evidence="1">
    <location>
        <begin position="125"/>
        <end position="140"/>
    </location>
</feature>
<name>A0A5B0LW50_PUCGR</name>
<feature type="compositionally biased region" description="Polar residues" evidence="1">
    <location>
        <begin position="8"/>
        <end position="43"/>
    </location>
</feature>
<feature type="compositionally biased region" description="Basic residues" evidence="1">
    <location>
        <begin position="161"/>
        <end position="171"/>
    </location>
</feature>
<sequence length="185" mass="20151">MGVGLCGTYSTPTKPSNSFLSRSLNHSLSGSTRKTHPSKTASGNLGLPVPTSDTTPSPFAVVPHNLKSSTSGFPINRPSLQIWLDEQTGFSSDEGGKEDEQPDSGEEQWPTKRCDPGAPKKAFQRTSPLTRRRSSTSLGTARAPINLPTIDPECDRPSTTLRRHSRPHTRPAQREQRTTTQTTDE</sequence>
<protein>
    <submittedName>
        <fullName evidence="2">Uncharacterized protein</fullName>
    </submittedName>
</protein>
<dbReference type="Proteomes" id="UP000325313">
    <property type="component" value="Unassembled WGS sequence"/>
</dbReference>
<evidence type="ECO:0000313" key="2">
    <source>
        <dbReference type="EMBL" id="KAA1068306.1"/>
    </source>
</evidence>
<dbReference type="EMBL" id="VDEP01000506">
    <property type="protein sequence ID" value="KAA1068306.1"/>
    <property type="molecule type" value="Genomic_DNA"/>
</dbReference>
<accession>A0A5B0LW50</accession>
<evidence type="ECO:0000256" key="1">
    <source>
        <dbReference type="SAM" id="MobiDB-lite"/>
    </source>
</evidence>
<feature type="region of interest" description="Disordered" evidence="1">
    <location>
        <begin position="1"/>
        <end position="185"/>
    </location>
</feature>
<organism evidence="2 3">
    <name type="scientific">Puccinia graminis f. sp. tritici</name>
    <dbReference type="NCBI Taxonomy" id="56615"/>
    <lineage>
        <taxon>Eukaryota</taxon>
        <taxon>Fungi</taxon>
        <taxon>Dikarya</taxon>
        <taxon>Basidiomycota</taxon>
        <taxon>Pucciniomycotina</taxon>
        <taxon>Pucciniomycetes</taxon>
        <taxon>Pucciniales</taxon>
        <taxon>Pucciniaceae</taxon>
        <taxon>Puccinia</taxon>
    </lineage>
</organism>
<evidence type="ECO:0000313" key="3">
    <source>
        <dbReference type="Proteomes" id="UP000325313"/>
    </source>
</evidence>
<reference evidence="2 3" key="1">
    <citation type="submission" date="2019-05" db="EMBL/GenBank/DDBJ databases">
        <title>Emergence of the Ug99 lineage of the wheat stem rust pathogen through somatic hybridization.</title>
        <authorList>
            <person name="Li F."/>
            <person name="Upadhyaya N.M."/>
            <person name="Sperschneider J."/>
            <person name="Matny O."/>
            <person name="Nguyen-Phuc H."/>
            <person name="Mago R."/>
            <person name="Raley C."/>
            <person name="Miller M.E."/>
            <person name="Silverstein K.A.T."/>
            <person name="Henningsen E."/>
            <person name="Hirsch C.D."/>
            <person name="Visser B."/>
            <person name="Pretorius Z.A."/>
            <person name="Steffenson B.J."/>
            <person name="Schwessinger B."/>
            <person name="Dodds P.N."/>
            <person name="Figueroa M."/>
        </authorList>
    </citation>
    <scope>NUCLEOTIDE SEQUENCE [LARGE SCALE GENOMIC DNA]</scope>
    <source>
        <strain evidence="2 3">Ug99</strain>
    </source>
</reference>
<comment type="caution">
    <text evidence="2">The sequence shown here is derived from an EMBL/GenBank/DDBJ whole genome shotgun (WGS) entry which is preliminary data.</text>
</comment>
<gene>
    <name evidence="2" type="ORF">PGTUg99_032162</name>
</gene>
<proteinExistence type="predicted"/>
<dbReference type="AlphaFoldDB" id="A0A5B0LW50"/>